<evidence type="ECO:0000256" key="1">
    <source>
        <dbReference type="ARBA" id="ARBA00022481"/>
    </source>
</evidence>
<evidence type="ECO:0000313" key="8">
    <source>
        <dbReference type="EMBL" id="AAR17734.1"/>
    </source>
</evidence>
<feature type="domain" description="Methyl-accepting transducer" evidence="7">
    <location>
        <begin position="372"/>
        <end position="601"/>
    </location>
</feature>
<dbReference type="GO" id="GO:0006935">
    <property type="term" value="P:chemotaxis"/>
    <property type="evidence" value="ECO:0007669"/>
    <property type="project" value="TreeGrafter"/>
</dbReference>
<organism evidence="8">
    <name type="scientific">Bdellovibrio bacteriovorus</name>
    <dbReference type="NCBI Taxonomy" id="959"/>
    <lineage>
        <taxon>Bacteria</taxon>
        <taxon>Pseudomonadati</taxon>
        <taxon>Bdellovibrionota</taxon>
        <taxon>Bdellovibrionia</taxon>
        <taxon>Bdellovibrionales</taxon>
        <taxon>Pseudobdellovibrionaceae</taxon>
        <taxon>Bdellovibrio</taxon>
    </lineage>
</organism>
<keyword evidence="1" id="KW-0488">Methylation</keyword>
<dbReference type="Gene3D" id="3.30.450.20">
    <property type="entry name" value="PAS domain"/>
    <property type="match status" value="2"/>
</dbReference>
<protein>
    <submittedName>
        <fullName evidence="8">McpB</fullName>
    </submittedName>
</protein>
<dbReference type="InterPro" id="IPR051310">
    <property type="entry name" value="MCP_chemotaxis"/>
</dbReference>
<dbReference type="SMART" id="SM00283">
    <property type="entry name" value="MA"/>
    <property type="match status" value="1"/>
</dbReference>
<sequence>MKKSYSIQVKLAVPIILIALLVLGTMTFLMARNSHVNAEKAATEKTVAMGRAYATEMRLEVERGLGISRNVAHILESFKKRNNTGRSQVAEALREILEKNKFVIGAWTGWEPNAWDGKDSEYVSVQGHDETGRFVPYLNWEGGKSSLTPLVGYAKQGEGDYYLVPKQRLKETMVEPYLYPIDGVQVLMTSAVVPIVIDGKFVRVAGVDLPLKDLVDLPLKDLQKKAAGIKPFETSQAFLVTAHGNWVSHPEESMITKAAEYPFEADKFKTAIRKGEELVITGIDPKDNLEYLYVVSPMNVGATEEPWALIVRTPTKTVLAEANAAVWTQVIISLTGIFVLLVAVMMMARYISKSVSYISKSVSGLSEKLQNSGELVSSAIHQLSIAGQSLSESSSSSAASLEETVAALEEMTSMVKMNSDNAKQAAALSAQSSETAVQGEKEMGELLSSMNEISASSKQIEEIINVIDDIAFQTNLLALNASVEAARAGEHGKGFAVVAEAVRTLAQRSASAAKDITGLIKESVEKIERGTHKSAKIRRDAEEYRNLRKKVADLNNEISMASEEQSTGISQISKAMNQLDQSVQSNAASSEEIAGTAQEINTQAAIMKNVVDELNNVVYGDRGVQVSAQTPAARTTAHSEMDEEGWKAA</sequence>
<evidence type="ECO:0000259" key="7">
    <source>
        <dbReference type="PROSITE" id="PS50111"/>
    </source>
</evidence>
<evidence type="ECO:0000256" key="4">
    <source>
        <dbReference type="SAM" id="Coils"/>
    </source>
</evidence>
<keyword evidence="6" id="KW-0472">Membrane</keyword>
<gene>
    <name evidence="8" type="primary">mcpB</name>
</gene>
<dbReference type="AlphaFoldDB" id="Q6URI6"/>
<feature type="compositionally biased region" description="Basic and acidic residues" evidence="5">
    <location>
        <begin position="637"/>
        <end position="649"/>
    </location>
</feature>
<dbReference type="SUPFAM" id="SSF58104">
    <property type="entry name" value="Methyl-accepting chemotaxis protein (MCP) signaling domain"/>
    <property type="match status" value="1"/>
</dbReference>
<dbReference type="GO" id="GO:0005886">
    <property type="term" value="C:plasma membrane"/>
    <property type="evidence" value="ECO:0007669"/>
    <property type="project" value="TreeGrafter"/>
</dbReference>
<feature type="transmembrane region" description="Helical" evidence="6">
    <location>
        <begin position="12"/>
        <end position="31"/>
    </location>
</feature>
<dbReference type="Gene3D" id="1.10.287.950">
    <property type="entry name" value="Methyl-accepting chemotaxis protein"/>
    <property type="match status" value="1"/>
</dbReference>
<feature type="coiled-coil region" evidence="4">
    <location>
        <begin position="537"/>
        <end position="564"/>
    </location>
</feature>
<evidence type="ECO:0000256" key="2">
    <source>
        <dbReference type="ARBA" id="ARBA00029447"/>
    </source>
</evidence>
<dbReference type="Pfam" id="PF22673">
    <property type="entry name" value="MCP-like_PDC_1"/>
    <property type="match status" value="1"/>
</dbReference>
<dbReference type="CDD" id="cd12913">
    <property type="entry name" value="PDC1_MCP_like"/>
    <property type="match status" value="1"/>
</dbReference>
<name>Q6URI6_BDEBC</name>
<keyword evidence="6" id="KW-0812">Transmembrane</keyword>
<dbReference type="GO" id="GO:0004888">
    <property type="term" value="F:transmembrane signaling receptor activity"/>
    <property type="evidence" value="ECO:0007669"/>
    <property type="project" value="TreeGrafter"/>
</dbReference>
<evidence type="ECO:0000256" key="6">
    <source>
        <dbReference type="SAM" id="Phobius"/>
    </source>
</evidence>
<keyword evidence="3" id="KW-0807">Transducer</keyword>
<dbReference type="PROSITE" id="PS50111">
    <property type="entry name" value="CHEMOTAXIS_TRANSDUC_2"/>
    <property type="match status" value="1"/>
</dbReference>
<feature type="region of interest" description="Disordered" evidence="5">
    <location>
        <begin position="628"/>
        <end position="649"/>
    </location>
</feature>
<evidence type="ECO:0000256" key="5">
    <source>
        <dbReference type="SAM" id="MobiDB-lite"/>
    </source>
</evidence>
<dbReference type="PANTHER" id="PTHR43531:SF14">
    <property type="entry name" value="METHYL-ACCEPTING CHEMOTAXIS PROTEIN I-RELATED"/>
    <property type="match status" value="1"/>
</dbReference>
<feature type="transmembrane region" description="Helical" evidence="6">
    <location>
        <begin position="326"/>
        <end position="351"/>
    </location>
</feature>
<dbReference type="GO" id="GO:0007165">
    <property type="term" value="P:signal transduction"/>
    <property type="evidence" value="ECO:0007669"/>
    <property type="project" value="UniProtKB-KW"/>
</dbReference>
<reference evidence="8" key="1">
    <citation type="submission" date="2003-08" db="EMBL/GenBank/DDBJ databases">
        <title>Downregulation of the motA gene delays bdelloplast escape of the obligate predator Bdellovibrio bacteriovorus 109J from Gram-negative bacteria prey cells.</title>
        <authorList>
            <person name="Flannagan R.S."/>
            <person name="Valvano M.A."/>
            <person name="Koval S.F."/>
        </authorList>
    </citation>
    <scope>NUCLEOTIDE SEQUENCE</scope>
    <source>
        <strain evidence="8">109J</strain>
    </source>
</reference>
<accession>Q6URI6</accession>
<dbReference type="InterPro" id="IPR004089">
    <property type="entry name" value="MCPsignal_dom"/>
</dbReference>
<proteinExistence type="inferred from homology"/>
<comment type="similarity">
    <text evidence="2">Belongs to the methyl-accepting chemotaxis (MCP) protein family.</text>
</comment>
<evidence type="ECO:0000256" key="3">
    <source>
        <dbReference type="PROSITE-ProRule" id="PRU00284"/>
    </source>
</evidence>
<dbReference type="CDD" id="cd11386">
    <property type="entry name" value="MCP_signal"/>
    <property type="match status" value="1"/>
</dbReference>
<keyword evidence="4" id="KW-0175">Coiled coil</keyword>
<dbReference type="Pfam" id="PF00015">
    <property type="entry name" value="MCPsignal"/>
    <property type="match status" value="1"/>
</dbReference>
<keyword evidence="6" id="KW-1133">Transmembrane helix</keyword>
<dbReference type="PANTHER" id="PTHR43531">
    <property type="entry name" value="PROTEIN ICFG"/>
    <property type="match status" value="1"/>
</dbReference>
<dbReference type="EMBL" id="AY363246">
    <property type="protein sequence ID" value="AAR17734.1"/>
    <property type="molecule type" value="Genomic_DNA"/>
</dbReference>